<evidence type="ECO:0000256" key="1">
    <source>
        <dbReference type="ARBA" id="ARBA00023002"/>
    </source>
</evidence>
<dbReference type="Pfam" id="PF00346">
    <property type="entry name" value="Complex1_49kDa"/>
    <property type="match status" value="1"/>
</dbReference>
<feature type="domain" description="NADH-quinone oxidoreductase subunit D" evidence="4">
    <location>
        <begin position="278"/>
        <end position="431"/>
    </location>
</feature>
<dbReference type="PANTHER" id="PTHR43485">
    <property type="entry name" value="HYDROGENASE-4 COMPONENT G"/>
    <property type="match status" value="1"/>
</dbReference>
<keyword evidence="1" id="KW-0560">Oxidoreductase</keyword>
<name>A0ABW2KS83_9PROT</name>
<dbReference type="PANTHER" id="PTHR43485:SF1">
    <property type="entry name" value="FORMATE HYDROGENLYASE SUBUNIT 5-RELATED"/>
    <property type="match status" value="1"/>
</dbReference>
<dbReference type="EMBL" id="JBHTCM010000004">
    <property type="protein sequence ID" value="MFC7332258.1"/>
    <property type="molecule type" value="Genomic_DNA"/>
</dbReference>
<dbReference type="SUPFAM" id="SSF143243">
    <property type="entry name" value="Nqo5-like"/>
    <property type="match status" value="1"/>
</dbReference>
<dbReference type="InterPro" id="IPR037232">
    <property type="entry name" value="NADH_quin_OxRdtase_su_C/D-like"/>
</dbReference>
<evidence type="ECO:0000259" key="4">
    <source>
        <dbReference type="Pfam" id="PF00346"/>
    </source>
</evidence>
<keyword evidence="2" id="KW-0520">NAD</keyword>
<dbReference type="SUPFAM" id="SSF56762">
    <property type="entry name" value="HydB/Nqo4-like"/>
    <property type="match status" value="1"/>
</dbReference>
<sequence>MAMGDNGLIGFLDGVGRRVERHRPWPRFETDREGWTALIDRLPYGGWSLLGLWAEAACVHAALRDEAEGDIAVLSLACPEGRFPSLSAVRPSAKRLERAIRDLTGLVPEGLDDTRPWLDHDRWRQRQPLGKTPAGPAPAVRAYDFLPAEGPGLHQIPVGPVHAGIIEPGHFRFSCQGETVVRLEERLGYVHKGTERLMRGRAPEEAARLAGRISGDSTVAYALAFALAVEAALRLEVPPRARLLRALMAELERLANHLNDIGAICNDAAFALMLAEGATLRERVMRTADICFGHRFMMDRIVPGGVAVDLKEEGRAAVYDMLDEVPRVVRQLAALYDGTSSLLDRTVGTGIVSPALAHRFGAGGPVGRASSRAVDARRSPGYVPYPDLEFDVPTLPHGDVNARILIRFAEVEQTIRLIRQILKRLEPGPARALLPVPEQPAEGMALVESFRGDVLCWLRLGAGGRIERAHLRDPSWFQWPLLEAAIEGNIVADFPICNKSFNCSYSGHDL</sequence>
<keyword evidence="6" id="KW-1185">Reference proteome</keyword>
<accession>A0ABW2KS83</accession>
<dbReference type="Pfam" id="PF00374">
    <property type="entry name" value="NiFeSe_Hases"/>
    <property type="match status" value="1"/>
</dbReference>
<dbReference type="Gene3D" id="1.10.645.10">
    <property type="entry name" value="Cytochrome-c3 Hydrogenase, chain B"/>
    <property type="match status" value="1"/>
</dbReference>
<dbReference type="InterPro" id="IPR001135">
    <property type="entry name" value="NADH_Q_OxRdtase_suD"/>
</dbReference>
<evidence type="ECO:0000313" key="6">
    <source>
        <dbReference type="Proteomes" id="UP001596456"/>
    </source>
</evidence>
<reference evidence="6" key="1">
    <citation type="journal article" date="2019" name="Int. J. Syst. Evol. Microbiol.">
        <title>The Global Catalogue of Microorganisms (GCM) 10K type strain sequencing project: providing services to taxonomists for standard genome sequencing and annotation.</title>
        <authorList>
            <consortium name="The Broad Institute Genomics Platform"/>
            <consortium name="The Broad Institute Genome Sequencing Center for Infectious Disease"/>
            <person name="Wu L."/>
            <person name="Ma J."/>
        </authorList>
    </citation>
    <scope>NUCLEOTIDE SEQUENCE [LARGE SCALE GENOMIC DNA]</scope>
    <source>
        <strain evidence="6">CGMCC 1.16275</strain>
    </source>
</reference>
<protein>
    <submittedName>
        <fullName evidence="5">Nickel-dependent hydrogenase large subunit</fullName>
    </submittedName>
</protein>
<dbReference type="InterPro" id="IPR001268">
    <property type="entry name" value="NADH_UbQ_OxRdtase_30kDa_su"/>
</dbReference>
<dbReference type="InterPro" id="IPR029014">
    <property type="entry name" value="NiFe-Hase_large"/>
</dbReference>
<evidence type="ECO:0000256" key="2">
    <source>
        <dbReference type="ARBA" id="ARBA00023027"/>
    </source>
</evidence>
<proteinExistence type="predicted"/>
<dbReference type="InterPro" id="IPR052197">
    <property type="entry name" value="ComplexI_49kDa-like"/>
</dbReference>
<comment type="caution">
    <text evidence="5">The sequence shown here is derived from an EMBL/GenBank/DDBJ whole genome shotgun (WGS) entry which is preliminary data.</text>
</comment>
<evidence type="ECO:0000259" key="3">
    <source>
        <dbReference type="Pfam" id="PF00329"/>
    </source>
</evidence>
<gene>
    <name evidence="5" type="ORF">ACFQPS_03725</name>
</gene>
<evidence type="ECO:0000313" key="5">
    <source>
        <dbReference type="EMBL" id="MFC7332258.1"/>
    </source>
</evidence>
<feature type="domain" description="NADH:ubiquinone oxidoreductase 30kDa subunit" evidence="3">
    <location>
        <begin position="78"/>
        <end position="131"/>
    </location>
</feature>
<dbReference type="Proteomes" id="UP001596456">
    <property type="component" value="Unassembled WGS sequence"/>
</dbReference>
<organism evidence="5 6">
    <name type="scientific">Rhodocista pekingensis</name>
    <dbReference type="NCBI Taxonomy" id="201185"/>
    <lineage>
        <taxon>Bacteria</taxon>
        <taxon>Pseudomonadati</taxon>
        <taxon>Pseudomonadota</taxon>
        <taxon>Alphaproteobacteria</taxon>
        <taxon>Rhodospirillales</taxon>
        <taxon>Azospirillaceae</taxon>
        <taxon>Rhodocista</taxon>
    </lineage>
</organism>
<dbReference type="InterPro" id="IPR001501">
    <property type="entry name" value="Ni-dep_hyd_lsu"/>
</dbReference>
<dbReference type="Pfam" id="PF00329">
    <property type="entry name" value="Complex1_30kDa"/>
    <property type="match status" value="1"/>
</dbReference>